<protein>
    <submittedName>
        <fullName evidence="3">NgoFVII restriction endonuclease</fullName>
    </submittedName>
</protein>
<dbReference type="OrthoDB" id="4404208at2"/>
<name>A0A1V4IZF8_9CLOT</name>
<evidence type="ECO:0000259" key="1">
    <source>
        <dbReference type="Pfam" id="PF09565"/>
    </source>
</evidence>
<dbReference type="EMBL" id="MZGV01000001">
    <property type="protein sequence ID" value="OPJ65154.1"/>
    <property type="molecule type" value="Genomic_DNA"/>
</dbReference>
<reference evidence="3 4" key="1">
    <citation type="submission" date="2017-03" db="EMBL/GenBank/DDBJ databases">
        <title>Genome sequence of Clostridium oryzae DSM 28571.</title>
        <authorList>
            <person name="Poehlein A."/>
            <person name="Daniel R."/>
        </authorList>
    </citation>
    <scope>NUCLEOTIDE SEQUENCE [LARGE SCALE GENOMIC DNA]</scope>
    <source>
        <strain evidence="3 4">DSM 28571</strain>
    </source>
</reference>
<keyword evidence="3" id="KW-0540">Nuclease</keyword>
<dbReference type="Pfam" id="PF20731">
    <property type="entry name" value="RE_NgoFVII_C"/>
    <property type="match status" value="1"/>
</dbReference>
<sequence length="382" mass="42853">MKLLYSNILPLGTSEGQQTIIDCFNEQIAKSDRVEIAVGYISRAALEELDNLVEEHNISSICLTIGMYFIEGMPEGSYNTALEINKKWIETGIGEIKIVKAFKYHGKVYCFYKDEQPFSAIIGSANLGVIKLDANNRRQYEISSITDDATECKEIAEFLEKLKAQNCSDNIANITGMPIIREVNTSLSGIDMVTQIPQTGVQLYEQHKTDVSFVLPLKVPAYDERHMDDGKHFTKSNINVSYAAPRSKRKSRDWYETQLTVSKAITRSEGYPEKNKPFFVVTDDGYWFKAHTTSDGNKQFSAVGDELILGRWIKGRLAAAGLVTPVNDTQADTDRKGMITKEMLQAYGCDSLVLSKTDQKALDEDGTELDVWVLSFETITNE</sequence>
<dbReference type="InterPro" id="IPR048923">
    <property type="entry name" value="RE_NgoFVII_C"/>
</dbReference>
<dbReference type="REBASE" id="204272">
    <property type="entry name" value="Cor28571ORF1510P"/>
</dbReference>
<dbReference type="SUPFAM" id="SSF56024">
    <property type="entry name" value="Phospholipase D/nuclease"/>
    <property type="match status" value="1"/>
</dbReference>
<evidence type="ECO:0000259" key="2">
    <source>
        <dbReference type="Pfam" id="PF20731"/>
    </source>
</evidence>
<gene>
    <name evidence="3" type="ORF">CLORY_01540</name>
</gene>
<feature type="domain" description="Restriction endonuclease type II NgoFVII N-terminal" evidence="1">
    <location>
        <begin position="18"/>
        <end position="175"/>
    </location>
</feature>
<evidence type="ECO:0000313" key="4">
    <source>
        <dbReference type="Proteomes" id="UP000190080"/>
    </source>
</evidence>
<dbReference type="Proteomes" id="UP000190080">
    <property type="component" value="Unassembled WGS sequence"/>
</dbReference>
<feature type="domain" description="Restriction endonuclease type II NgoFVII C-terminal B3-like DNA-binding" evidence="2">
    <location>
        <begin position="204"/>
        <end position="346"/>
    </location>
</feature>
<organism evidence="3 4">
    <name type="scientific">Clostridium oryzae</name>
    <dbReference type="NCBI Taxonomy" id="1450648"/>
    <lineage>
        <taxon>Bacteria</taxon>
        <taxon>Bacillati</taxon>
        <taxon>Bacillota</taxon>
        <taxon>Clostridia</taxon>
        <taxon>Eubacteriales</taxon>
        <taxon>Clostridiaceae</taxon>
        <taxon>Clostridium</taxon>
    </lineage>
</organism>
<evidence type="ECO:0000313" key="3">
    <source>
        <dbReference type="EMBL" id="OPJ65154.1"/>
    </source>
</evidence>
<dbReference type="GO" id="GO:0004519">
    <property type="term" value="F:endonuclease activity"/>
    <property type="evidence" value="ECO:0007669"/>
    <property type="project" value="UniProtKB-KW"/>
</dbReference>
<accession>A0A1V4IZF8</accession>
<keyword evidence="3" id="KW-0255">Endonuclease</keyword>
<dbReference type="Gene3D" id="3.30.870.10">
    <property type="entry name" value="Endonuclease Chain A"/>
    <property type="match status" value="1"/>
</dbReference>
<comment type="caution">
    <text evidence="3">The sequence shown here is derived from an EMBL/GenBank/DDBJ whole genome shotgun (WGS) entry which is preliminary data.</text>
</comment>
<proteinExistence type="predicted"/>
<dbReference type="RefSeq" id="WP_079421671.1">
    <property type="nucleotide sequence ID" value="NZ_MZGV01000001.1"/>
</dbReference>
<dbReference type="CDD" id="cd09177">
    <property type="entry name" value="PLDc_RE_NgoFVII"/>
    <property type="match status" value="1"/>
</dbReference>
<dbReference type="Pfam" id="PF09565">
    <property type="entry name" value="RE_NgoFVII"/>
    <property type="match status" value="1"/>
</dbReference>
<keyword evidence="4" id="KW-1185">Reference proteome</keyword>
<dbReference type="InterPro" id="IPR019065">
    <property type="entry name" value="RE_NgoFVII_N"/>
</dbReference>
<dbReference type="AlphaFoldDB" id="A0A1V4IZF8"/>
<keyword evidence="3" id="KW-0378">Hydrolase</keyword>
<dbReference type="STRING" id="1450648.CLORY_01540"/>